<proteinExistence type="predicted"/>
<dbReference type="EMBL" id="SJKB01000005">
    <property type="protein sequence ID" value="TCC61078.1"/>
    <property type="molecule type" value="Genomic_DNA"/>
</dbReference>
<dbReference type="InterPro" id="IPR001647">
    <property type="entry name" value="HTH_TetR"/>
</dbReference>
<feature type="domain" description="HTH tetR-type" evidence="5">
    <location>
        <begin position="32"/>
        <end position="92"/>
    </location>
</feature>
<evidence type="ECO:0000256" key="2">
    <source>
        <dbReference type="ARBA" id="ARBA00023125"/>
    </source>
</evidence>
<dbReference type="InterPro" id="IPR009057">
    <property type="entry name" value="Homeodomain-like_sf"/>
</dbReference>
<dbReference type="Gene3D" id="1.10.357.10">
    <property type="entry name" value="Tetracycline Repressor, domain 2"/>
    <property type="match status" value="1"/>
</dbReference>
<keyword evidence="3" id="KW-0804">Transcription</keyword>
<name>A0A4R0KS87_9ACTN</name>
<dbReference type="SUPFAM" id="SSF48498">
    <property type="entry name" value="Tetracyclin repressor-like, C-terminal domain"/>
    <property type="match status" value="1"/>
</dbReference>
<comment type="caution">
    <text evidence="6">The sequence shown here is derived from an EMBL/GenBank/DDBJ whole genome shotgun (WGS) entry which is preliminary data.</text>
</comment>
<evidence type="ECO:0000313" key="7">
    <source>
        <dbReference type="Proteomes" id="UP000291144"/>
    </source>
</evidence>
<evidence type="ECO:0000313" key="6">
    <source>
        <dbReference type="EMBL" id="TCC61078.1"/>
    </source>
</evidence>
<protein>
    <submittedName>
        <fullName evidence="6">TetR/AcrR family transcriptional regulator</fullName>
    </submittedName>
</protein>
<dbReference type="OrthoDB" id="2570341at2"/>
<dbReference type="GO" id="GO:0003700">
    <property type="term" value="F:DNA-binding transcription factor activity"/>
    <property type="evidence" value="ECO:0007669"/>
    <property type="project" value="TreeGrafter"/>
</dbReference>
<keyword evidence="2 4" id="KW-0238">DNA-binding</keyword>
<dbReference type="RefSeq" id="WP_131357079.1">
    <property type="nucleotide sequence ID" value="NZ_SJKB01000005.1"/>
</dbReference>
<evidence type="ECO:0000259" key="5">
    <source>
        <dbReference type="PROSITE" id="PS50977"/>
    </source>
</evidence>
<dbReference type="PANTHER" id="PTHR30055">
    <property type="entry name" value="HTH-TYPE TRANSCRIPTIONAL REGULATOR RUTR"/>
    <property type="match status" value="1"/>
</dbReference>
<gene>
    <name evidence="6" type="ORF">E0H73_17645</name>
</gene>
<evidence type="ECO:0000256" key="3">
    <source>
        <dbReference type="ARBA" id="ARBA00023163"/>
    </source>
</evidence>
<keyword evidence="1" id="KW-0805">Transcription regulation</keyword>
<accession>A0A4R0KS87</accession>
<keyword evidence="7" id="KW-1185">Reference proteome</keyword>
<dbReference type="PRINTS" id="PR00455">
    <property type="entry name" value="HTHTETR"/>
</dbReference>
<dbReference type="PANTHER" id="PTHR30055:SF151">
    <property type="entry name" value="TRANSCRIPTIONAL REGULATORY PROTEIN"/>
    <property type="match status" value="1"/>
</dbReference>
<dbReference type="Gene3D" id="1.10.10.60">
    <property type="entry name" value="Homeodomain-like"/>
    <property type="match status" value="1"/>
</dbReference>
<dbReference type="InterPro" id="IPR050109">
    <property type="entry name" value="HTH-type_TetR-like_transc_reg"/>
</dbReference>
<dbReference type="AlphaFoldDB" id="A0A4R0KS87"/>
<reference evidence="6 7" key="1">
    <citation type="submission" date="2019-02" db="EMBL/GenBank/DDBJ databases">
        <title>Kribbella capetownensis sp. nov. and Kribbella speibonae sp. nov., isolated from soil.</title>
        <authorList>
            <person name="Curtis S.M."/>
            <person name="Norton I."/>
            <person name="Everest G.J."/>
            <person name="Meyers P.R."/>
        </authorList>
    </citation>
    <scope>NUCLEOTIDE SEQUENCE [LARGE SCALE GENOMIC DNA]</scope>
    <source>
        <strain evidence="6 7">NRRL B-24813</strain>
    </source>
</reference>
<dbReference type="Pfam" id="PF02909">
    <property type="entry name" value="TetR_C_1"/>
    <property type="match status" value="1"/>
</dbReference>
<feature type="DNA-binding region" description="H-T-H motif" evidence="4">
    <location>
        <begin position="55"/>
        <end position="74"/>
    </location>
</feature>
<dbReference type="Pfam" id="PF00440">
    <property type="entry name" value="TetR_N"/>
    <property type="match status" value="1"/>
</dbReference>
<dbReference type="GO" id="GO:0045892">
    <property type="term" value="P:negative regulation of DNA-templated transcription"/>
    <property type="evidence" value="ECO:0007669"/>
    <property type="project" value="InterPro"/>
</dbReference>
<dbReference type="InterPro" id="IPR004111">
    <property type="entry name" value="Repressor_TetR_C"/>
</dbReference>
<evidence type="ECO:0000256" key="1">
    <source>
        <dbReference type="ARBA" id="ARBA00023015"/>
    </source>
</evidence>
<dbReference type="InterPro" id="IPR036271">
    <property type="entry name" value="Tet_transcr_reg_TetR-rel_C_sf"/>
</dbReference>
<organism evidence="6 7">
    <name type="scientific">Kribbella pittospori</name>
    <dbReference type="NCBI Taxonomy" id="722689"/>
    <lineage>
        <taxon>Bacteria</taxon>
        <taxon>Bacillati</taxon>
        <taxon>Actinomycetota</taxon>
        <taxon>Actinomycetes</taxon>
        <taxon>Propionibacteriales</taxon>
        <taxon>Kribbellaceae</taxon>
        <taxon>Kribbella</taxon>
    </lineage>
</organism>
<sequence length="260" mass="29069">MNTEYSGSGDPARSLELLWRRRPQPTRGPKPALTVEGIVEAAVRIADAEGIGAMSMRRVADELGVGAMTLYRYFPGKGELLDVMLDTVYGELPRRDMDGDWRARLDEVARENRELYLRHPWMLQIAVNRPPLGPHVMAKYEYELEAVEGIGLTDVEMDATVALVNGYVHGAVRTDVEARQVIQRSGMTDKQWWLAHVPHLDKIADAQQFPLATRVGTTVGNEFDAPYDSDHAFEYGLARLLDGVSALVENRSGPKVRKQL</sequence>
<dbReference type="Proteomes" id="UP000291144">
    <property type="component" value="Unassembled WGS sequence"/>
</dbReference>
<dbReference type="SUPFAM" id="SSF46689">
    <property type="entry name" value="Homeodomain-like"/>
    <property type="match status" value="1"/>
</dbReference>
<dbReference type="GO" id="GO:0000976">
    <property type="term" value="F:transcription cis-regulatory region binding"/>
    <property type="evidence" value="ECO:0007669"/>
    <property type="project" value="TreeGrafter"/>
</dbReference>
<dbReference type="PROSITE" id="PS50977">
    <property type="entry name" value="HTH_TETR_2"/>
    <property type="match status" value="1"/>
</dbReference>
<evidence type="ECO:0000256" key="4">
    <source>
        <dbReference type="PROSITE-ProRule" id="PRU00335"/>
    </source>
</evidence>